<feature type="compositionally biased region" description="Basic and acidic residues" evidence="1">
    <location>
        <begin position="130"/>
        <end position="159"/>
    </location>
</feature>
<evidence type="ECO:0000256" key="1">
    <source>
        <dbReference type="SAM" id="MobiDB-lite"/>
    </source>
</evidence>
<organism evidence="3 4">
    <name type="scientific">Mucuna pruriens</name>
    <name type="common">Velvet bean</name>
    <name type="synonym">Dolichos pruriens</name>
    <dbReference type="NCBI Taxonomy" id="157652"/>
    <lineage>
        <taxon>Eukaryota</taxon>
        <taxon>Viridiplantae</taxon>
        <taxon>Streptophyta</taxon>
        <taxon>Embryophyta</taxon>
        <taxon>Tracheophyta</taxon>
        <taxon>Spermatophyta</taxon>
        <taxon>Magnoliopsida</taxon>
        <taxon>eudicotyledons</taxon>
        <taxon>Gunneridae</taxon>
        <taxon>Pentapetalae</taxon>
        <taxon>rosids</taxon>
        <taxon>fabids</taxon>
        <taxon>Fabales</taxon>
        <taxon>Fabaceae</taxon>
        <taxon>Papilionoideae</taxon>
        <taxon>50 kb inversion clade</taxon>
        <taxon>NPAAA clade</taxon>
        <taxon>indigoferoid/millettioid clade</taxon>
        <taxon>Phaseoleae</taxon>
        <taxon>Mucuna</taxon>
    </lineage>
</organism>
<dbReference type="Proteomes" id="UP000257109">
    <property type="component" value="Unassembled WGS sequence"/>
</dbReference>
<dbReference type="PANTHER" id="PTHR35046:SF9">
    <property type="entry name" value="RNA-DIRECTED DNA POLYMERASE"/>
    <property type="match status" value="1"/>
</dbReference>
<comment type="caution">
    <text evidence="3">The sequence shown here is derived from an EMBL/GenBank/DDBJ whole genome shotgun (WGS) entry which is preliminary data.</text>
</comment>
<evidence type="ECO:0000313" key="4">
    <source>
        <dbReference type="Proteomes" id="UP000257109"/>
    </source>
</evidence>
<keyword evidence="4" id="KW-1185">Reference proteome</keyword>
<reference evidence="3" key="1">
    <citation type="submission" date="2018-05" db="EMBL/GenBank/DDBJ databases">
        <title>Draft genome of Mucuna pruriens seed.</title>
        <authorList>
            <person name="Nnadi N.E."/>
            <person name="Vos R."/>
            <person name="Hasami M.H."/>
            <person name="Devisetty U.K."/>
            <person name="Aguiy J.C."/>
        </authorList>
    </citation>
    <scope>NUCLEOTIDE SEQUENCE [LARGE SCALE GENOMIC DNA]</scope>
    <source>
        <strain evidence="3">JCA_2017</strain>
    </source>
</reference>
<feature type="domain" description="Retrotransposon gag" evidence="2">
    <location>
        <begin position="5"/>
        <end position="102"/>
    </location>
</feature>
<dbReference type="OrthoDB" id="1934635at2759"/>
<dbReference type="PANTHER" id="PTHR35046">
    <property type="entry name" value="ZINC KNUCKLE (CCHC-TYPE) FAMILY PROTEIN"/>
    <property type="match status" value="1"/>
</dbReference>
<dbReference type="InterPro" id="IPR005162">
    <property type="entry name" value="Retrotrans_gag_dom"/>
</dbReference>
<feature type="region of interest" description="Disordered" evidence="1">
    <location>
        <begin position="114"/>
        <end position="166"/>
    </location>
</feature>
<name>A0A371HBQ3_MUCPR</name>
<gene>
    <name evidence="3" type="ORF">CR513_16596</name>
</gene>
<evidence type="ECO:0000313" key="3">
    <source>
        <dbReference type="EMBL" id="RDY00239.1"/>
    </source>
</evidence>
<dbReference type="EMBL" id="QJKJ01003041">
    <property type="protein sequence ID" value="RDY00239.1"/>
    <property type="molecule type" value="Genomic_DNA"/>
</dbReference>
<dbReference type="Pfam" id="PF03732">
    <property type="entry name" value="Retrotrans_gag"/>
    <property type="match status" value="1"/>
</dbReference>
<accession>A0A371HBQ3</accession>
<proteinExistence type="predicted"/>
<dbReference type="AlphaFoldDB" id="A0A371HBQ3"/>
<protein>
    <recommendedName>
        <fullName evidence="2">Retrotransposon gag domain-containing protein</fullName>
    </recommendedName>
</protein>
<sequence length="365" mass="42127">MVVGIVTLEFGDYALVWWTQMLEDIRRGIKDPCEDWATLKRMTKGRFVPPSYASDLHNKLQRLYQSSRHVEEYHKEMEIDLIRVQIRESNEAIIARFLCGLNIEVQDVEKQIKRRQAHRKPYSSSSGRSKVRDEDRPRKEKSSKKGSDSLSYRKEEKEPTTLSDSKSSSIKYEASYGRVWTWHSWQVLEYLGVFENFKGMLSILLNLSTQALNLRSNSLQEREDDAYPKGKDSIILIELFQEDYGESRNALIFLNLWAPSPRRLVRSKTSREGRIREMRATKIVQFGGDSKDTLQGLGTSTAQKYGLKHVDQKCIQKGRPKGSSSKGPMNCLNDIHPRAPYVRCVQSSRGPSPRGRSLDFLKCRD</sequence>
<evidence type="ECO:0000259" key="2">
    <source>
        <dbReference type="Pfam" id="PF03732"/>
    </source>
</evidence>
<feature type="non-terminal residue" evidence="3">
    <location>
        <position position="1"/>
    </location>
</feature>